<dbReference type="EMBL" id="PGGS01000184">
    <property type="protein sequence ID" value="PNH07372.1"/>
    <property type="molecule type" value="Genomic_DNA"/>
</dbReference>
<dbReference type="Proteomes" id="UP000236333">
    <property type="component" value="Unassembled WGS sequence"/>
</dbReference>
<comment type="caution">
    <text evidence="1">The sequence shown here is derived from an EMBL/GenBank/DDBJ whole genome shotgun (WGS) entry which is preliminary data.</text>
</comment>
<proteinExistence type="predicted"/>
<organism evidence="1 2">
    <name type="scientific">Tetrabaena socialis</name>
    <dbReference type="NCBI Taxonomy" id="47790"/>
    <lineage>
        <taxon>Eukaryota</taxon>
        <taxon>Viridiplantae</taxon>
        <taxon>Chlorophyta</taxon>
        <taxon>core chlorophytes</taxon>
        <taxon>Chlorophyceae</taxon>
        <taxon>CS clade</taxon>
        <taxon>Chlamydomonadales</taxon>
        <taxon>Tetrabaenaceae</taxon>
        <taxon>Tetrabaena</taxon>
    </lineage>
</organism>
<protein>
    <submittedName>
        <fullName evidence="1">Uncharacterized protein</fullName>
    </submittedName>
</protein>
<sequence length="90" mass="10413">MRLRVYVTSYMGVARSEPKTTSRRQRPGTVSVHSNTCELARRYQQAADPLDRQRPLPTSRRLHREASSLLRTRLQCQLAQPRQRPGEEPA</sequence>
<name>A0A2J8A4B3_9CHLO</name>
<keyword evidence="2" id="KW-1185">Reference proteome</keyword>
<evidence type="ECO:0000313" key="2">
    <source>
        <dbReference type="Proteomes" id="UP000236333"/>
    </source>
</evidence>
<reference evidence="1 2" key="1">
    <citation type="journal article" date="2017" name="Mol. Biol. Evol.">
        <title>The 4-celled Tetrabaena socialis nuclear genome reveals the essential components for genetic control of cell number at the origin of multicellularity in the volvocine lineage.</title>
        <authorList>
            <person name="Featherston J."/>
            <person name="Arakaki Y."/>
            <person name="Hanschen E.R."/>
            <person name="Ferris P.J."/>
            <person name="Michod R.E."/>
            <person name="Olson B.J.S.C."/>
            <person name="Nozaki H."/>
            <person name="Durand P.M."/>
        </authorList>
    </citation>
    <scope>NUCLEOTIDE SEQUENCE [LARGE SCALE GENOMIC DNA]</scope>
    <source>
        <strain evidence="1 2">NIES-571</strain>
    </source>
</reference>
<gene>
    <name evidence="1" type="ORF">TSOC_006240</name>
</gene>
<dbReference type="AlphaFoldDB" id="A0A2J8A4B3"/>
<evidence type="ECO:0000313" key="1">
    <source>
        <dbReference type="EMBL" id="PNH07372.1"/>
    </source>
</evidence>
<accession>A0A2J8A4B3</accession>